<feature type="domain" description="Replication protein A 70 kDa DNA-binding subunit B/D first OB fold" evidence="2">
    <location>
        <begin position="16"/>
        <end position="113"/>
    </location>
</feature>
<dbReference type="SUPFAM" id="SSF50249">
    <property type="entry name" value="Nucleic acid-binding proteins"/>
    <property type="match status" value="2"/>
</dbReference>
<gene>
    <name evidence="3" type="ORF">OLC1_LOCUS19842</name>
</gene>
<protein>
    <submittedName>
        <fullName evidence="3">OLC1v1013183C1</fullName>
    </submittedName>
</protein>
<evidence type="ECO:0000313" key="3">
    <source>
        <dbReference type="EMBL" id="CAI9112705.1"/>
    </source>
</evidence>
<evidence type="ECO:0000259" key="2">
    <source>
        <dbReference type="Pfam" id="PF02721"/>
    </source>
</evidence>
<dbReference type="Proteomes" id="UP001161247">
    <property type="component" value="Chromosome 7"/>
</dbReference>
<name>A0AAV1E0W7_OLDCO</name>
<proteinExistence type="predicted"/>
<dbReference type="PANTHER" id="PTHR47165">
    <property type="entry name" value="OS03G0429900 PROTEIN"/>
    <property type="match status" value="1"/>
</dbReference>
<dbReference type="AlphaFoldDB" id="A0AAV1E0W7"/>
<sequence>MAAAQRYIADINCLISTKSQCFRIIVHVMSIWKMYMKADQKEIKSLELIFIDAQGGKIQATIPKSYMDTFIDYIEEGCVRQISSFDHALNIVGGYRCSRHEYKIVFEPNTMVETVYDLDIPNHVIEFTPFAKISNFITNFDFCFDVIGHIIGVSEPIIDREKKRISLEMEDERTDRLKITLWNGNVDAILAMMDDDPELPVVLIVQYVKCKKWNSRASVTTNMYNGRIFLNDMAAISDYKMRQMLIYYVTMQEIDAETSIEFGLNMSPTDDSTAKPSMKQVTESCKEQDVQTLAPHPPAETLLARAPAKAVIAQQAESTSGLSSMEKLAIPVDVPNECTSTIRGLQSICGFGDVDESDEDDKVENVYIEDLTVEQTSLELTIPTVAPQLLGNAHETMQQLDRGVSLHTGRQSDDGEIAKSSGTLEIDDCDCDFCSDGDNECAHDSMQGDKSVPKKHGRKSKVERALSQEG</sequence>
<dbReference type="InterPro" id="IPR012340">
    <property type="entry name" value="NA-bd_OB-fold"/>
</dbReference>
<feature type="region of interest" description="Disordered" evidence="1">
    <location>
        <begin position="442"/>
        <end position="470"/>
    </location>
</feature>
<organism evidence="3 4">
    <name type="scientific">Oldenlandia corymbosa var. corymbosa</name>
    <dbReference type="NCBI Taxonomy" id="529605"/>
    <lineage>
        <taxon>Eukaryota</taxon>
        <taxon>Viridiplantae</taxon>
        <taxon>Streptophyta</taxon>
        <taxon>Embryophyta</taxon>
        <taxon>Tracheophyta</taxon>
        <taxon>Spermatophyta</taxon>
        <taxon>Magnoliopsida</taxon>
        <taxon>eudicotyledons</taxon>
        <taxon>Gunneridae</taxon>
        <taxon>Pentapetalae</taxon>
        <taxon>asterids</taxon>
        <taxon>lamiids</taxon>
        <taxon>Gentianales</taxon>
        <taxon>Rubiaceae</taxon>
        <taxon>Rubioideae</taxon>
        <taxon>Spermacoceae</taxon>
        <taxon>Hedyotis-Oldenlandia complex</taxon>
        <taxon>Oldenlandia</taxon>
    </lineage>
</organism>
<dbReference type="CDD" id="cd04480">
    <property type="entry name" value="RPA1_DBD_A_like"/>
    <property type="match status" value="1"/>
</dbReference>
<accession>A0AAV1E0W7</accession>
<reference evidence="3" key="1">
    <citation type="submission" date="2023-03" db="EMBL/GenBank/DDBJ databases">
        <authorList>
            <person name="Julca I."/>
        </authorList>
    </citation>
    <scope>NUCLEOTIDE SEQUENCE</scope>
</reference>
<dbReference type="PANTHER" id="PTHR47165:SF4">
    <property type="entry name" value="OS03G0429900 PROTEIN"/>
    <property type="match status" value="1"/>
</dbReference>
<feature type="compositionally biased region" description="Basic and acidic residues" evidence="1">
    <location>
        <begin position="460"/>
        <end position="470"/>
    </location>
</feature>
<evidence type="ECO:0000256" key="1">
    <source>
        <dbReference type="SAM" id="MobiDB-lite"/>
    </source>
</evidence>
<dbReference type="Gene3D" id="2.40.50.140">
    <property type="entry name" value="Nucleic acid-binding proteins"/>
    <property type="match status" value="2"/>
</dbReference>
<dbReference type="EMBL" id="OX459124">
    <property type="protein sequence ID" value="CAI9112705.1"/>
    <property type="molecule type" value="Genomic_DNA"/>
</dbReference>
<evidence type="ECO:0000313" key="4">
    <source>
        <dbReference type="Proteomes" id="UP001161247"/>
    </source>
</evidence>
<keyword evidence="4" id="KW-1185">Reference proteome</keyword>
<dbReference type="Pfam" id="PF02721">
    <property type="entry name" value="DUF223"/>
    <property type="match status" value="1"/>
</dbReference>
<dbReference type="InterPro" id="IPR003871">
    <property type="entry name" value="RFA1B/D_OB_1st"/>
</dbReference>